<dbReference type="InterPro" id="IPR001708">
    <property type="entry name" value="YidC/ALB3/OXA1/COX18"/>
</dbReference>
<keyword evidence="2 5" id="KW-0812">Transmembrane</keyword>
<dbReference type="GO" id="GO:0032979">
    <property type="term" value="P:protein insertion into mitochondrial inner membrane from matrix"/>
    <property type="evidence" value="ECO:0007669"/>
    <property type="project" value="TreeGrafter"/>
</dbReference>
<dbReference type="STRING" id="4781.A0A0P1AY12"/>
<dbReference type="GO" id="GO:0005743">
    <property type="term" value="C:mitochondrial inner membrane"/>
    <property type="evidence" value="ECO:0007669"/>
    <property type="project" value="TreeGrafter"/>
</dbReference>
<dbReference type="GO" id="GO:0032977">
    <property type="term" value="F:membrane insertase activity"/>
    <property type="evidence" value="ECO:0007669"/>
    <property type="project" value="InterPro"/>
</dbReference>
<reference evidence="9" key="1">
    <citation type="submission" date="2014-09" db="EMBL/GenBank/DDBJ databases">
        <authorList>
            <person name="Sharma Rahul"/>
            <person name="Thines Marco"/>
        </authorList>
    </citation>
    <scope>NUCLEOTIDE SEQUENCE [LARGE SCALE GENOMIC DNA]</scope>
</reference>
<keyword evidence="3 6" id="KW-1133">Transmembrane helix</keyword>
<dbReference type="AlphaFoldDB" id="A0A0P1AY12"/>
<comment type="subcellular location">
    <subcellularLocation>
        <location evidence="1 5">Membrane</location>
        <topology evidence="1 5">Multi-pass membrane protein</topology>
    </subcellularLocation>
</comment>
<feature type="transmembrane region" description="Helical" evidence="6">
    <location>
        <begin position="792"/>
        <end position="813"/>
    </location>
</feature>
<dbReference type="Proteomes" id="UP000054928">
    <property type="component" value="Unassembled WGS sequence"/>
</dbReference>
<name>A0A0P1AY12_PLAHL</name>
<dbReference type="PANTHER" id="PTHR12428">
    <property type="entry name" value="OXA1"/>
    <property type="match status" value="1"/>
</dbReference>
<dbReference type="InterPro" id="IPR028055">
    <property type="entry name" value="YidC/Oxa/ALB_C"/>
</dbReference>
<feature type="transmembrane region" description="Helical" evidence="6">
    <location>
        <begin position="634"/>
        <end position="657"/>
    </location>
</feature>
<dbReference type="NCBIfam" id="TIGR03592">
    <property type="entry name" value="yidC_oxa1_cterm"/>
    <property type="match status" value="1"/>
</dbReference>
<protein>
    <submittedName>
        <fullName evidence="8">Mitochondrial inner membrane protein oxa1</fullName>
    </submittedName>
</protein>
<evidence type="ECO:0000259" key="7">
    <source>
        <dbReference type="Pfam" id="PF02096"/>
    </source>
</evidence>
<keyword evidence="4 6" id="KW-0472">Membrane</keyword>
<evidence type="ECO:0000256" key="3">
    <source>
        <dbReference type="ARBA" id="ARBA00022989"/>
    </source>
</evidence>
<dbReference type="Pfam" id="PF02096">
    <property type="entry name" value="60KD_IMP"/>
    <property type="match status" value="1"/>
</dbReference>
<dbReference type="PANTHER" id="PTHR12428:SF65">
    <property type="entry name" value="CYTOCHROME C OXIDASE ASSEMBLY PROTEIN COX18, MITOCHONDRIAL"/>
    <property type="match status" value="1"/>
</dbReference>
<evidence type="ECO:0000256" key="4">
    <source>
        <dbReference type="ARBA" id="ARBA00023136"/>
    </source>
</evidence>
<evidence type="ECO:0000256" key="5">
    <source>
        <dbReference type="RuleBase" id="RU003945"/>
    </source>
</evidence>
<organism evidence="8 9">
    <name type="scientific">Plasmopara halstedii</name>
    <name type="common">Downy mildew of sunflower</name>
    <dbReference type="NCBI Taxonomy" id="4781"/>
    <lineage>
        <taxon>Eukaryota</taxon>
        <taxon>Sar</taxon>
        <taxon>Stramenopiles</taxon>
        <taxon>Oomycota</taxon>
        <taxon>Peronosporomycetes</taxon>
        <taxon>Peronosporales</taxon>
        <taxon>Peronosporaceae</taxon>
        <taxon>Plasmopara</taxon>
    </lineage>
</organism>
<dbReference type="GeneID" id="36397045"/>
<evidence type="ECO:0000313" key="9">
    <source>
        <dbReference type="Proteomes" id="UP000054928"/>
    </source>
</evidence>
<evidence type="ECO:0000256" key="6">
    <source>
        <dbReference type="SAM" id="Phobius"/>
    </source>
</evidence>
<dbReference type="OMA" id="ESAMITT"/>
<evidence type="ECO:0000256" key="2">
    <source>
        <dbReference type="ARBA" id="ARBA00022692"/>
    </source>
</evidence>
<dbReference type="CDD" id="cd20069">
    <property type="entry name" value="5TM_Oxa1-like"/>
    <property type="match status" value="1"/>
</dbReference>
<feature type="domain" description="Membrane insertase YidC/Oxa/ALB C-terminal" evidence="7">
    <location>
        <begin position="636"/>
        <end position="827"/>
    </location>
</feature>
<evidence type="ECO:0000313" key="8">
    <source>
        <dbReference type="EMBL" id="CEG45709.1"/>
    </source>
</evidence>
<dbReference type="EMBL" id="CCYD01001640">
    <property type="protein sequence ID" value="CEG45709.1"/>
    <property type="molecule type" value="Genomic_DNA"/>
</dbReference>
<sequence length="886" mass="98996">MKVDRSLIDKNFDRYVLATDGVTKHTIELPVAALPLLNVDQKMRKAQWESRVYYNALTADPFLSRHFAAKVLYFVNAEFELVQIIDHHTDGLKIDTICSFPKLTTRQENVSVQVAGTGIIVYCDGNGTLHIVKATNNEYGAKWNELYSFAPYGVVPLLVLGAFYDESNRKVHIVVAESLLENQDDGAFRVSTIDLALQFAELSTTTKNVFAELQYTVTAITIVSKLPTCVSFNDHDVVLLLHGTYQFLVSTLKMPTREIETTSMTSKALPQKRLPDEDAVDDEEMTMLLSKIPRSGIGFHGEISRPKDFRDLASLDFNKPLSERFQKSNIPFSSVDEPLPNASEISTCSRQEDIKLQRDRPLEVPNADSILSGYEECDNGDPNAKACLVLVNLKEKVVQEQLIVDCTNFQFLCPSTCVASSSDMKAALLFRYDVHGLIFELEIASNRLILKHTTTLPAFGFVQASKQEKKIMTFHSSGSLACIGEFQRRVYVYQGTHSNKEHKSDTRQQHVIELGDEQLYGLQIVDNETILPAKVMARSVAIRSQAARIKHMHVQFTPTRPTSSRFFSSRPITSLFNEDRIVAGSPSEEAINTTLQSVDNASSAVDFASVSDLGYSLSDLAIRSLDLIHTTTGLPWWATIIATTVAVRTAFFPMTVISMRNAAKMKLFQPDMEKLREEMDANPTRDPQTAKEFQKKYRALMKKHDVNPFKSVLTPLSQIPVFLGFFWGLQDISKYFPEYAHEGVGWVSDLSAADPTMTLPVISSALMVASVELGGDAMSSEMADKMKFGMRCFALLMIPLTMNFQSGIFVYWVTSNTFTLMQTAVMRLNAVKRALNIPVREVQRLESAMITTSSPFEAAVAHAKAGTIVKTHLNKPTKSIKSHDKK</sequence>
<evidence type="ECO:0000256" key="1">
    <source>
        <dbReference type="ARBA" id="ARBA00004141"/>
    </source>
</evidence>
<keyword evidence="9" id="KW-1185">Reference proteome</keyword>
<dbReference type="RefSeq" id="XP_024582078.1">
    <property type="nucleotide sequence ID" value="XM_024716484.1"/>
</dbReference>
<proteinExistence type="inferred from homology"/>
<accession>A0A0P1AY12</accession>
<dbReference type="OrthoDB" id="2148490at2759"/>
<comment type="similarity">
    <text evidence="5">Belongs to the OXA1/ALB3/YidC family.</text>
</comment>